<sequence>MARLADDTTINAAILAGTATTVAERQIFNDLASDLQSGGVHNMMRFHEEWGANNGHPNGIQPYNYRGSLVSLDRPLHAFGSFRVGQPTYNPPLRQWRFEENFRQISKLPPLTPRFVYIKQENFTRDFEQ</sequence>
<reference evidence="1 2" key="1">
    <citation type="submission" date="2018-03" db="EMBL/GenBank/DDBJ databases">
        <title>Draft genome of Deinococcus sp. OD32.</title>
        <authorList>
            <person name="Wang X.-P."/>
            <person name="Du Z.-J."/>
        </authorList>
    </citation>
    <scope>NUCLEOTIDE SEQUENCE [LARGE SCALE GENOMIC DNA]</scope>
    <source>
        <strain evidence="1 2">OD32</strain>
    </source>
</reference>
<evidence type="ECO:0000313" key="2">
    <source>
        <dbReference type="Proteomes" id="UP000240317"/>
    </source>
</evidence>
<dbReference type="AlphaFoldDB" id="A0A2T3W731"/>
<accession>A0A2T3W731</accession>
<protein>
    <submittedName>
        <fullName evidence="1">Uncharacterized protein</fullName>
    </submittedName>
</protein>
<name>A0A2T3W731_9DEIO</name>
<dbReference type="EMBL" id="PYSV01000010">
    <property type="protein sequence ID" value="PTA67662.1"/>
    <property type="molecule type" value="Genomic_DNA"/>
</dbReference>
<dbReference type="Proteomes" id="UP000240317">
    <property type="component" value="Unassembled WGS sequence"/>
</dbReference>
<evidence type="ECO:0000313" key="1">
    <source>
        <dbReference type="EMBL" id="PTA67662.1"/>
    </source>
</evidence>
<comment type="caution">
    <text evidence="1">The sequence shown here is derived from an EMBL/GenBank/DDBJ whole genome shotgun (WGS) entry which is preliminary data.</text>
</comment>
<proteinExistence type="predicted"/>
<organism evidence="1 2">
    <name type="scientific">Deinococcus arcticus</name>
    <dbReference type="NCBI Taxonomy" id="2136176"/>
    <lineage>
        <taxon>Bacteria</taxon>
        <taxon>Thermotogati</taxon>
        <taxon>Deinococcota</taxon>
        <taxon>Deinococci</taxon>
        <taxon>Deinococcales</taxon>
        <taxon>Deinococcaceae</taxon>
        <taxon>Deinococcus</taxon>
    </lineage>
</organism>
<gene>
    <name evidence="1" type="ORF">C8263_11145</name>
</gene>
<keyword evidence="2" id="KW-1185">Reference proteome</keyword>